<gene>
    <name evidence="1" type="ORF">FNW21_09980</name>
</gene>
<proteinExistence type="predicted"/>
<sequence length="93" mass="10435">MGSITGNSVETPTSTGIERKLVFTNDGKVMVYATGQETRSVAYEIKQGKTIFDDLDHNLLVFDGMTYVISHIDASSLILDDNFPDGYHFHYKR</sequence>
<organism evidence="1 2">
    <name type="scientific">Flavobacterium restrictum</name>
    <dbReference type="NCBI Taxonomy" id="2594428"/>
    <lineage>
        <taxon>Bacteria</taxon>
        <taxon>Pseudomonadati</taxon>
        <taxon>Bacteroidota</taxon>
        <taxon>Flavobacteriia</taxon>
        <taxon>Flavobacteriales</taxon>
        <taxon>Flavobacteriaceae</taxon>
        <taxon>Flavobacterium</taxon>
    </lineage>
</organism>
<dbReference type="Proteomes" id="UP000316371">
    <property type="component" value="Unassembled WGS sequence"/>
</dbReference>
<accession>A0A553E2Z9</accession>
<keyword evidence="2" id="KW-1185">Reference proteome</keyword>
<evidence type="ECO:0000313" key="2">
    <source>
        <dbReference type="Proteomes" id="UP000316371"/>
    </source>
</evidence>
<dbReference type="RefSeq" id="WP_144256595.1">
    <property type="nucleotide sequence ID" value="NZ_VJZT01000009.1"/>
</dbReference>
<protein>
    <recommendedName>
        <fullName evidence="3">Lipocalin-like domain-containing protein</fullName>
    </recommendedName>
</protein>
<reference evidence="1 2" key="1">
    <citation type="submission" date="2019-07" db="EMBL/GenBank/DDBJ databases">
        <title>Novel species of Flavobacterium.</title>
        <authorList>
            <person name="Liu Q."/>
            <person name="Xin Y.-H."/>
        </authorList>
    </citation>
    <scope>NUCLEOTIDE SEQUENCE [LARGE SCALE GENOMIC DNA]</scope>
    <source>
        <strain evidence="1 2">LB1R34</strain>
    </source>
</reference>
<evidence type="ECO:0008006" key="3">
    <source>
        <dbReference type="Google" id="ProtNLM"/>
    </source>
</evidence>
<evidence type="ECO:0000313" key="1">
    <source>
        <dbReference type="EMBL" id="TRX39252.1"/>
    </source>
</evidence>
<dbReference type="EMBL" id="VJZT01000009">
    <property type="protein sequence ID" value="TRX39252.1"/>
    <property type="molecule type" value="Genomic_DNA"/>
</dbReference>
<dbReference type="AlphaFoldDB" id="A0A553E2Z9"/>
<comment type="caution">
    <text evidence="1">The sequence shown here is derived from an EMBL/GenBank/DDBJ whole genome shotgun (WGS) entry which is preliminary data.</text>
</comment>
<name>A0A553E2Z9_9FLAO</name>
<dbReference type="OrthoDB" id="1118927at2"/>